<protein>
    <submittedName>
        <fullName evidence="1">Uncharacterized protein</fullName>
    </submittedName>
</protein>
<evidence type="ECO:0000313" key="1">
    <source>
        <dbReference type="EMBL" id="CAL0319869.1"/>
    </source>
</evidence>
<comment type="caution">
    <text evidence="1">The sequence shown here is derived from an EMBL/GenBank/DDBJ whole genome shotgun (WGS) entry which is preliminary data.</text>
</comment>
<keyword evidence="2" id="KW-1185">Reference proteome</keyword>
<reference evidence="1 2" key="1">
    <citation type="submission" date="2024-03" db="EMBL/GenBank/DDBJ databases">
        <authorList>
            <person name="Martinez-Hernandez J."/>
        </authorList>
    </citation>
    <scope>NUCLEOTIDE SEQUENCE [LARGE SCALE GENOMIC DNA]</scope>
</reference>
<gene>
    <name evidence="1" type="ORF">LLUT_LOCUS20929</name>
</gene>
<name>A0AAV1XFB7_LUPLU</name>
<dbReference type="Proteomes" id="UP001497480">
    <property type="component" value="Unassembled WGS sequence"/>
</dbReference>
<dbReference type="EMBL" id="CAXHTB010000014">
    <property type="protein sequence ID" value="CAL0319869.1"/>
    <property type="molecule type" value="Genomic_DNA"/>
</dbReference>
<evidence type="ECO:0000313" key="2">
    <source>
        <dbReference type="Proteomes" id="UP001497480"/>
    </source>
</evidence>
<accession>A0AAV1XFB7</accession>
<organism evidence="1 2">
    <name type="scientific">Lupinus luteus</name>
    <name type="common">European yellow lupine</name>
    <dbReference type="NCBI Taxonomy" id="3873"/>
    <lineage>
        <taxon>Eukaryota</taxon>
        <taxon>Viridiplantae</taxon>
        <taxon>Streptophyta</taxon>
        <taxon>Embryophyta</taxon>
        <taxon>Tracheophyta</taxon>
        <taxon>Spermatophyta</taxon>
        <taxon>Magnoliopsida</taxon>
        <taxon>eudicotyledons</taxon>
        <taxon>Gunneridae</taxon>
        <taxon>Pentapetalae</taxon>
        <taxon>rosids</taxon>
        <taxon>fabids</taxon>
        <taxon>Fabales</taxon>
        <taxon>Fabaceae</taxon>
        <taxon>Papilionoideae</taxon>
        <taxon>50 kb inversion clade</taxon>
        <taxon>genistoids sensu lato</taxon>
        <taxon>core genistoids</taxon>
        <taxon>Genisteae</taxon>
        <taxon>Lupinus</taxon>
    </lineage>
</organism>
<dbReference type="PANTHER" id="PTHR38398:SF1">
    <property type="entry name" value="EXPRESSED PROTEIN"/>
    <property type="match status" value="1"/>
</dbReference>
<dbReference type="AlphaFoldDB" id="A0AAV1XFB7"/>
<proteinExistence type="predicted"/>
<dbReference type="PANTHER" id="PTHR38398">
    <property type="entry name" value="EXPRESSED PROTEIN"/>
    <property type="match status" value="1"/>
</dbReference>
<sequence>MAHCNEMENNEILKTIIEHIGGIKEIIMVSRVEKTMKRNKQKQALPQWQRQILCNNGKAGKFKRSSSNLAEDGVSSAIMLLACIACAPSYL</sequence>